<evidence type="ECO:0000256" key="13">
    <source>
        <dbReference type="ARBA" id="ARBA00038058"/>
    </source>
</evidence>
<sequence>MYEQSVSVRNLVEFVYRSGSLDLRFQGKSKMVDGMKIHQMIQESQGGDYLPEVSLQHVHSFEDAESGETILLKIGGRADGILETAEGYTIDEIKGVSRDLETIDAETYPVHWAQAKYYGFMFAALNNLSEMTIQLTYANFESQEIKRIRKVCSFEELEAFHMTTVREFEKWVAMKHRWQKRRNASIESMAFPFPDYRRGQREMAVAVYQAIKREQVAFVEAPTGIGKTISTLFPAIKSLNESMTDKIFYLSAKAITKRVAEDTVSLLYTCGLELRQMTLTAKDKICFLDQATCYPEKCPYANGHFDRVNDALWEILNSAKHYTREAVETVAERYKVCPYEFSLDLAIHADVVVCDYNYAFDPRVYLRRFFDVPSESYLFLVDEAHNLVDRARTMFSATLSKEKVMSVKRIVGDRDRYLKKELDGVNRMFLEVRKKCDETGLYVDNDEIPEIYTQLRRRAVNIEKWLASGHAFEGYDLVLDLYFDILSYLRISELYDKGFLFYMVNGHRPSTMIRLFCINPATQLQRFIGNSRATVFFSATLSPIHYYRRLLTTIEAPQCYRLPSPFDQSKRLVLTAREVSVKYKDREQSLEQICQYVHVMAAAKAGNYMVFMPSYQYMDRIADAFVEAYDGIYDIIVQGRQMSEEDRNDYLQSFEIHRKGRANGEDVRTLIGFAVLGGIFSEGIDLKGDLLIGTAIIGVGLPMISFENNLIKAYFEADGYDFAYRFPGINKVMQGAGRVIRDHEDRGVILLMDTRFMQRQYTAILSDHWVQKTVHIDTIEDVLQSFWREEPDL</sequence>
<reference evidence="15 16" key="1">
    <citation type="submission" date="2021-05" db="EMBL/GenBank/DDBJ databases">
        <title>Fusibacter ferrireducens sp. nov., an anaerobic, sulfur- and Fe-reducing bacterium isolated from the mangrove sediment.</title>
        <authorList>
            <person name="Qiu D."/>
        </authorList>
    </citation>
    <scope>NUCLEOTIDE SEQUENCE [LARGE SCALE GENOMIC DNA]</scope>
    <source>
        <strain evidence="15 16">DSM 12116</strain>
    </source>
</reference>
<keyword evidence="11" id="KW-0234">DNA repair</keyword>
<dbReference type="InterPro" id="IPR042493">
    <property type="entry name" value="XPD_DNA_FeS"/>
</dbReference>
<keyword evidence="9" id="KW-0411">Iron-sulfur</keyword>
<keyword evidence="16" id="KW-1185">Reference proteome</keyword>
<dbReference type="Gene3D" id="1.10.275.40">
    <property type="match status" value="1"/>
</dbReference>
<proteinExistence type="inferred from homology"/>
<accession>A0ABS5PPT7</accession>
<dbReference type="InterPro" id="IPR045028">
    <property type="entry name" value="DinG/Rad3-like"/>
</dbReference>
<comment type="similarity">
    <text evidence="13">Belongs to the helicase family. DinG subfamily.</text>
</comment>
<dbReference type="GO" id="GO:0004386">
    <property type="term" value="F:helicase activity"/>
    <property type="evidence" value="ECO:0007669"/>
    <property type="project" value="UniProtKB-KW"/>
</dbReference>
<dbReference type="Pfam" id="PF13307">
    <property type="entry name" value="Helicase_C_2"/>
    <property type="match status" value="1"/>
</dbReference>
<keyword evidence="12" id="KW-0413">Isomerase</keyword>
<keyword evidence="3" id="KW-0547">Nucleotide-binding</keyword>
<dbReference type="PANTHER" id="PTHR11472:SF34">
    <property type="entry name" value="REGULATOR OF TELOMERE ELONGATION HELICASE 1"/>
    <property type="match status" value="1"/>
</dbReference>
<dbReference type="InterPro" id="IPR010614">
    <property type="entry name" value="RAD3-like_helicase_DEAD"/>
</dbReference>
<dbReference type="Gene3D" id="1.10.30.20">
    <property type="entry name" value="Bacterial XPD DNA helicase, FeS cluster domain"/>
    <property type="match status" value="1"/>
</dbReference>
<keyword evidence="10" id="KW-0238">DNA-binding</keyword>
<name>A0ABS5PPT7_9FIRM</name>
<evidence type="ECO:0000256" key="11">
    <source>
        <dbReference type="ARBA" id="ARBA00023204"/>
    </source>
</evidence>
<evidence type="ECO:0000259" key="14">
    <source>
        <dbReference type="PROSITE" id="PS51193"/>
    </source>
</evidence>
<organism evidence="15 16">
    <name type="scientific">Fusibacter paucivorans</name>
    <dbReference type="NCBI Taxonomy" id="76009"/>
    <lineage>
        <taxon>Bacteria</taxon>
        <taxon>Bacillati</taxon>
        <taxon>Bacillota</taxon>
        <taxon>Clostridia</taxon>
        <taxon>Eubacteriales</taxon>
        <taxon>Eubacteriales Family XII. Incertae Sedis</taxon>
        <taxon>Fusibacter</taxon>
    </lineage>
</organism>
<evidence type="ECO:0000256" key="2">
    <source>
        <dbReference type="ARBA" id="ARBA00022723"/>
    </source>
</evidence>
<dbReference type="PROSITE" id="PS51193">
    <property type="entry name" value="HELICASE_ATP_BIND_2"/>
    <property type="match status" value="1"/>
</dbReference>
<dbReference type="Proteomes" id="UP000746471">
    <property type="component" value="Unassembled WGS sequence"/>
</dbReference>
<keyword evidence="5" id="KW-0378">Hydrolase</keyword>
<dbReference type="Pfam" id="PF06733">
    <property type="entry name" value="DEAD_2"/>
    <property type="match status" value="1"/>
</dbReference>
<dbReference type="Gene3D" id="3.90.320.10">
    <property type="match status" value="1"/>
</dbReference>
<evidence type="ECO:0000256" key="12">
    <source>
        <dbReference type="ARBA" id="ARBA00023235"/>
    </source>
</evidence>
<dbReference type="InterPro" id="IPR011604">
    <property type="entry name" value="PDDEXK-like_dom_sf"/>
</dbReference>
<evidence type="ECO:0000256" key="9">
    <source>
        <dbReference type="ARBA" id="ARBA00023014"/>
    </source>
</evidence>
<evidence type="ECO:0000256" key="6">
    <source>
        <dbReference type="ARBA" id="ARBA00022806"/>
    </source>
</evidence>
<evidence type="ECO:0000256" key="4">
    <source>
        <dbReference type="ARBA" id="ARBA00022763"/>
    </source>
</evidence>
<evidence type="ECO:0000256" key="1">
    <source>
        <dbReference type="ARBA" id="ARBA00022485"/>
    </source>
</evidence>
<dbReference type="InterPro" id="IPR006554">
    <property type="entry name" value="Helicase-like_DEXD_c2"/>
</dbReference>
<keyword evidence="6 15" id="KW-0347">Helicase</keyword>
<evidence type="ECO:0000313" key="15">
    <source>
        <dbReference type="EMBL" id="MBS7527189.1"/>
    </source>
</evidence>
<gene>
    <name evidence="15" type="ORF">KHM83_10905</name>
</gene>
<dbReference type="Gene3D" id="3.40.50.300">
    <property type="entry name" value="P-loop containing nucleotide triphosphate hydrolases"/>
    <property type="match status" value="2"/>
</dbReference>
<feature type="domain" description="Helicase ATP-binding" evidence="14">
    <location>
        <begin position="186"/>
        <end position="444"/>
    </location>
</feature>
<evidence type="ECO:0000313" key="16">
    <source>
        <dbReference type="Proteomes" id="UP000746471"/>
    </source>
</evidence>
<protein>
    <submittedName>
        <fullName evidence="15">ATP-dependent DNA helicase</fullName>
    </submittedName>
</protein>
<keyword evidence="2" id="KW-0479">Metal-binding</keyword>
<dbReference type="SUPFAM" id="SSF52540">
    <property type="entry name" value="P-loop containing nucleoside triphosphate hydrolases"/>
    <property type="match status" value="2"/>
</dbReference>
<keyword evidence="4" id="KW-0227">DNA damage</keyword>
<dbReference type="RefSeq" id="WP_213237048.1">
    <property type="nucleotide sequence ID" value="NZ_JAHBCL010000017.1"/>
</dbReference>
<dbReference type="PANTHER" id="PTHR11472">
    <property type="entry name" value="DNA REPAIR DEAD HELICASE RAD3/XP-D SUBFAMILY MEMBER"/>
    <property type="match status" value="1"/>
</dbReference>
<evidence type="ECO:0000256" key="10">
    <source>
        <dbReference type="ARBA" id="ARBA00023125"/>
    </source>
</evidence>
<keyword evidence="1" id="KW-0004">4Fe-4S</keyword>
<dbReference type="InterPro" id="IPR014013">
    <property type="entry name" value="Helic_SF1/SF2_ATP-bd_DinG/Rad3"/>
</dbReference>
<keyword evidence="8" id="KW-0408">Iron</keyword>
<dbReference type="SMART" id="SM00488">
    <property type="entry name" value="DEXDc2"/>
    <property type="match status" value="1"/>
</dbReference>
<comment type="caution">
    <text evidence="15">The sequence shown here is derived from an EMBL/GenBank/DDBJ whole genome shotgun (WGS) entry which is preliminary data.</text>
</comment>
<evidence type="ECO:0000256" key="3">
    <source>
        <dbReference type="ARBA" id="ARBA00022741"/>
    </source>
</evidence>
<evidence type="ECO:0000256" key="5">
    <source>
        <dbReference type="ARBA" id="ARBA00022801"/>
    </source>
</evidence>
<evidence type="ECO:0000256" key="8">
    <source>
        <dbReference type="ARBA" id="ARBA00023004"/>
    </source>
</evidence>
<dbReference type="InterPro" id="IPR006555">
    <property type="entry name" value="ATP-dep_Helicase_C"/>
</dbReference>
<dbReference type="EMBL" id="JAHBCL010000017">
    <property type="protein sequence ID" value="MBS7527189.1"/>
    <property type="molecule type" value="Genomic_DNA"/>
</dbReference>
<keyword evidence="7" id="KW-0067">ATP-binding</keyword>
<dbReference type="SMART" id="SM00491">
    <property type="entry name" value="HELICc2"/>
    <property type="match status" value="1"/>
</dbReference>
<dbReference type="InterPro" id="IPR027417">
    <property type="entry name" value="P-loop_NTPase"/>
</dbReference>
<evidence type="ECO:0000256" key="7">
    <source>
        <dbReference type="ARBA" id="ARBA00022840"/>
    </source>
</evidence>